<dbReference type="InterPro" id="IPR009057">
    <property type="entry name" value="Homeodomain-like_sf"/>
</dbReference>
<dbReference type="Proteomes" id="UP000284375">
    <property type="component" value="Unassembled WGS sequence"/>
</dbReference>
<dbReference type="Pfam" id="PF00249">
    <property type="entry name" value="Myb_DNA-binding"/>
    <property type="match status" value="1"/>
</dbReference>
<feature type="compositionally biased region" description="Low complexity" evidence="1">
    <location>
        <begin position="123"/>
        <end position="139"/>
    </location>
</feature>
<accession>A0A423VFV7</accession>
<keyword evidence="4" id="KW-1185">Reference proteome</keyword>
<reference evidence="3 4" key="1">
    <citation type="submission" date="2015-09" db="EMBL/GenBank/DDBJ databases">
        <title>Host preference determinants of Valsa canker pathogens revealed by comparative genomics.</title>
        <authorList>
            <person name="Yin Z."/>
            <person name="Huang L."/>
        </authorList>
    </citation>
    <scope>NUCLEOTIDE SEQUENCE [LARGE SCALE GENOMIC DNA]</scope>
    <source>
        <strain evidence="3 4">YSFL</strain>
    </source>
</reference>
<comment type="caution">
    <text evidence="3">The sequence shown here is derived from an EMBL/GenBank/DDBJ whole genome shotgun (WGS) entry which is preliminary data.</text>
</comment>
<gene>
    <name evidence="3" type="ORF">VSDG_08569</name>
</gene>
<dbReference type="AlphaFoldDB" id="A0A423VFV7"/>
<name>A0A423VFV7_CYTCH</name>
<dbReference type="InterPro" id="IPR001005">
    <property type="entry name" value="SANT/Myb"/>
</dbReference>
<evidence type="ECO:0000256" key="1">
    <source>
        <dbReference type="SAM" id="MobiDB-lite"/>
    </source>
</evidence>
<dbReference type="SMART" id="SM00717">
    <property type="entry name" value="SANT"/>
    <property type="match status" value="1"/>
</dbReference>
<protein>
    <recommendedName>
        <fullName evidence="2">Myb-like domain-containing protein</fullName>
    </recommendedName>
</protein>
<dbReference type="PROSITE" id="PS50090">
    <property type="entry name" value="MYB_LIKE"/>
    <property type="match status" value="1"/>
</dbReference>
<proteinExistence type="predicted"/>
<evidence type="ECO:0000313" key="3">
    <source>
        <dbReference type="EMBL" id="ROV89809.1"/>
    </source>
</evidence>
<dbReference type="SUPFAM" id="SSF46689">
    <property type="entry name" value="Homeodomain-like"/>
    <property type="match status" value="1"/>
</dbReference>
<dbReference type="EMBL" id="LJZO01000055">
    <property type="protein sequence ID" value="ROV89809.1"/>
    <property type="molecule type" value="Genomic_DNA"/>
</dbReference>
<evidence type="ECO:0000313" key="4">
    <source>
        <dbReference type="Proteomes" id="UP000284375"/>
    </source>
</evidence>
<organism evidence="3 4">
    <name type="scientific">Cytospora chrysosperma</name>
    <name type="common">Cytospora canker fungus</name>
    <name type="synonym">Sphaeria chrysosperma</name>
    <dbReference type="NCBI Taxonomy" id="252740"/>
    <lineage>
        <taxon>Eukaryota</taxon>
        <taxon>Fungi</taxon>
        <taxon>Dikarya</taxon>
        <taxon>Ascomycota</taxon>
        <taxon>Pezizomycotina</taxon>
        <taxon>Sordariomycetes</taxon>
        <taxon>Sordariomycetidae</taxon>
        <taxon>Diaporthales</taxon>
        <taxon>Cytosporaceae</taxon>
        <taxon>Cytospora</taxon>
    </lineage>
</organism>
<feature type="region of interest" description="Disordered" evidence="1">
    <location>
        <begin position="123"/>
        <end position="143"/>
    </location>
</feature>
<dbReference type="CDD" id="cd00167">
    <property type="entry name" value="SANT"/>
    <property type="match status" value="1"/>
</dbReference>
<evidence type="ECO:0000259" key="2">
    <source>
        <dbReference type="PROSITE" id="PS50090"/>
    </source>
</evidence>
<feature type="domain" description="Myb-like" evidence="2">
    <location>
        <begin position="141"/>
        <end position="185"/>
    </location>
</feature>
<dbReference type="Gene3D" id="1.10.10.60">
    <property type="entry name" value="Homeodomain-like"/>
    <property type="match status" value="1"/>
</dbReference>
<sequence length="187" mass="21083">MSEQHDQRLLCPGCSHNVQEQRPQPDAFRYLTINEMKTAGYRCQNINCHIYIEEENIFTENTDTSFSYTAVPNATVPSNTMPFNADNDTCDDDTCEIDPIASDAKATDAKATDNIRLLDQRSRPVAAAASSSMPNPRASIRNPWTEDEKEILRAMRAEGHTWSQIAEALPRHTIRSIESKWPSLPKT</sequence>
<dbReference type="OrthoDB" id="5240799at2759"/>